<dbReference type="Proteomes" id="UP000183223">
    <property type="component" value="Unassembled WGS sequence"/>
</dbReference>
<dbReference type="EMBL" id="FMWJ01000002">
    <property type="protein sequence ID" value="SCZ55825.1"/>
    <property type="molecule type" value="Genomic_DNA"/>
</dbReference>
<sequence length="495" mass="52920">MAIPISKDVRINPGVLSAAGNAVDLNGLLLTDNIYAPVGAVLSFSTKEDVAAYFGGASEEYSMAAIYFSGYNNCTKTPGQLLFSRFNRAAVSAWLRSGSFNGVAITDLQKMSGTLKLNINGAAINAAINLDGVKSFADAAKSIETAIGKAVTVVFDTTRKAFIINVASGSIKPEDTSITYGTGDGAEALKFTGALGATVSQGATVSAVPDLFAVIKTQSQQWAGFTTVFECTDEQHLALSAWASSQAYRYFYVAWTTSGTAKVKGSQETLAHKIIGINRYGSVVPVFCSDNMKPAAVLGYAAVLDFERTEGRVPFKFRELNGLSPDVIDSDVYDALIANGYNFYGNYAANNITENYWADGTITGDFKWLDSFCGQIWLNANLQGAVIALFKSNKTIPYNTAGRALVEASMSDVIQRFKLWGGIRSGVTLSAAQKLEIINAVGTDVSTSIIAKGYYLYIGEMSASMRANRTSPSCTLWYCDGGSIQKFEMASTEVQ</sequence>
<protein>
    <recommendedName>
        <fullName evidence="3">DUF3383 domain-containing protein</fullName>
    </recommendedName>
</protein>
<evidence type="ECO:0008006" key="3">
    <source>
        <dbReference type="Google" id="ProtNLM"/>
    </source>
</evidence>
<accession>A0A1G5Q1R2</accession>
<dbReference type="Pfam" id="PF11863">
    <property type="entry name" value="DUF3383"/>
    <property type="match status" value="1"/>
</dbReference>
<reference evidence="2" key="1">
    <citation type="submission" date="2016-10" db="EMBL/GenBank/DDBJ databases">
        <authorList>
            <person name="Varghese N."/>
            <person name="Submissions S."/>
        </authorList>
    </citation>
    <scope>NUCLEOTIDE SEQUENCE [LARGE SCALE GENOMIC DNA]</scope>
    <source>
        <strain evidence="2">ATCC 29999</strain>
    </source>
</reference>
<proteinExistence type="predicted"/>
<dbReference type="InterPro" id="IPR021808">
    <property type="entry name" value="DUF3383"/>
</dbReference>
<gene>
    <name evidence="1" type="ORF">SAMN02982990_00825</name>
</gene>
<organism evidence="1 2">
    <name type="scientific">Photorhabdus luminescens</name>
    <name type="common">Xenorhabdus luminescens</name>
    <dbReference type="NCBI Taxonomy" id="29488"/>
    <lineage>
        <taxon>Bacteria</taxon>
        <taxon>Pseudomonadati</taxon>
        <taxon>Pseudomonadota</taxon>
        <taxon>Gammaproteobacteria</taxon>
        <taxon>Enterobacterales</taxon>
        <taxon>Morganellaceae</taxon>
        <taxon>Photorhabdus</taxon>
    </lineage>
</organism>
<dbReference type="OrthoDB" id="7494486at2"/>
<dbReference type="AlphaFoldDB" id="A0A1G5Q1R2"/>
<evidence type="ECO:0000313" key="2">
    <source>
        <dbReference type="Proteomes" id="UP000183223"/>
    </source>
</evidence>
<name>A0A1G5Q1R2_PHOLU</name>
<keyword evidence="2" id="KW-1185">Reference proteome</keyword>
<dbReference type="STRING" id="29488.KS18_12455"/>
<dbReference type="RefSeq" id="WP_049582225.1">
    <property type="nucleotide sequence ID" value="NZ_CAWQXX010000034.1"/>
</dbReference>
<dbReference type="GeneID" id="45655242"/>
<evidence type="ECO:0000313" key="1">
    <source>
        <dbReference type="EMBL" id="SCZ55825.1"/>
    </source>
</evidence>